<dbReference type="STRING" id="983965.A0A2T4BWD7"/>
<evidence type="ECO:0000313" key="3">
    <source>
        <dbReference type="Proteomes" id="UP000240760"/>
    </source>
</evidence>
<dbReference type="OrthoDB" id="5104805at2759"/>
<organism evidence="2 3">
    <name type="scientific">Trichoderma longibrachiatum ATCC 18648</name>
    <dbReference type="NCBI Taxonomy" id="983965"/>
    <lineage>
        <taxon>Eukaryota</taxon>
        <taxon>Fungi</taxon>
        <taxon>Dikarya</taxon>
        <taxon>Ascomycota</taxon>
        <taxon>Pezizomycotina</taxon>
        <taxon>Sordariomycetes</taxon>
        <taxon>Hypocreomycetidae</taxon>
        <taxon>Hypocreales</taxon>
        <taxon>Hypocreaceae</taxon>
        <taxon>Trichoderma</taxon>
    </lineage>
</organism>
<evidence type="ECO:0000313" key="2">
    <source>
        <dbReference type="EMBL" id="PTB73631.1"/>
    </source>
</evidence>
<dbReference type="EMBL" id="KZ679138">
    <property type="protein sequence ID" value="PTB73631.1"/>
    <property type="molecule type" value="Genomic_DNA"/>
</dbReference>
<protein>
    <submittedName>
        <fullName evidence="2">Uncharacterized protein</fullName>
    </submittedName>
</protein>
<feature type="compositionally biased region" description="Polar residues" evidence="1">
    <location>
        <begin position="38"/>
        <end position="56"/>
    </location>
</feature>
<sequence>LVTVIVSTLTGGPSASASGNVTVVQSTITRTQTRSSTPSGTAVSLSSASEAQATGNKTQAVTTVIQTVPVPPTTATRWINTTVTPTEQPSGETGSSAIVTTLYLNSTTATPPCTHSWSYPYPNATDTTTTCTRFPSGNTTMTRCWALPLTTGAPETSEHHTRSYSSTCNTTSTANATLTSTESSSYPYPLPTTFETSTTSKDKESGSRGFAYPVPTEPIHEEELPSNPNYPWGAASPLHRHHNVTGLGDGLLDWGKTAVHRLRTLFEKHELVEGEDDEEVEEVKDEKE</sequence>
<proteinExistence type="predicted"/>
<dbReference type="AlphaFoldDB" id="A0A2T4BWD7"/>
<feature type="non-terminal residue" evidence="2">
    <location>
        <position position="1"/>
    </location>
</feature>
<reference evidence="2 3" key="1">
    <citation type="submission" date="2016-07" db="EMBL/GenBank/DDBJ databases">
        <title>Multiple horizontal gene transfer events from other fungi enriched the ability of initially mycotrophic Trichoderma (Ascomycota) to feed on dead plant biomass.</title>
        <authorList>
            <consortium name="DOE Joint Genome Institute"/>
            <person name="Aerts A."/>
            <person name="Atanasova L."/>
            <person name="Chenthamara K."/>
            <person name="Zhang J."/>
            <person name="Grujic M."/>
            <person name="Henrissat B."/>
            <person name="Kuo A."/>
            <person name="Salamov A."/>
            <person name="Lipzen A."/>
            <person name="Labutti K."/>
            <person name="Barry K."/>
            <person name="Miao Y."/>
            <person name="Rahimi M.J."/>
            <person name="Shen Q."/>
            <person name="Grigoriev I.V."/>
            <person name="Kubicek C.P."/>
            <person name="Druzhinina I.S."/>
        </authorList>
    </citation>
    <scope>NUCLEOTIDE SEQUENCE [LARGE SCALE GENOMIC DNA]</scope>
    <source>
        <strain evidence="2 3">ATCC 18648</strain>
    </source>
</reference>
<feature type="region of interest" description="Disordered" evidence="1">
    <location>
        <begin position="179"/>
        <end position="208"/>
    </location>
</feature>
<accession>A0A2T4BWD7</accession>
<name>A0A2T4BWD7_TRILO</name>
<feature type="region of interest" description="Disordered" evidence="1">
    <location>
        <begin position="30"/>
        <end position="56"/>
    </location>
</feature>
<keyword evidence="3" id="KW-1185">Reference proteome</keyword>
<dbReference type="Proteomes" id="UP000240760">
    <property type="component" value="Unassembled WGS sequence"/>
</dbReference>
<evidence type="ECO:0000256" key="1">
    <source>
        <dbReference type="SAM" id="MobiDB-lite"/>
    </source>
</evidence>
<gene>
    <name evidence="2" type="ORF">M440DRAFT_1339836</name>
</gene>